<proteinExistence type="predicted"/>
<dbReference type="RefSeq" id="WP_381738586.1">
    <property type="nucleotide sequence ID" value="NZ_JBHSDP010000011.1"/>
</dbReference>
<reference evidence="2" key="1">
    <citation type="journal article" date="2019" name="Int. J. Syst. Evol. Microbiol.">
        <title>The Global Catalogue of Microorganisms (GCM) 10K type strain sequencing project: providing services to taxonomists for standard genome sequencing and annotation.</title>
        <authorList>
            <consortium name="The Broad Institute Genomics Platform"/>
            <consortium name="The Broad Institute Genome Sequencing Center for Infectious Disease"/>
            <person name="Wu L."/>
            <person name="Ma J."/>
        </authorList>
    </citation>
    <scope>NUCLEOTIDE SEQUENCE [LARGE SCALE GENOMIC DNA]</scope>
    <source>
        <strain evidence="2">PCU 347</strain>
    </source>
</reference>
<accession>A0ABV8TCP3</accession>
<organism evidence="1 2">
    <name type="scientific">Streptomyces andamanensis</name>
    <dbReference type="NCBI Taxonomy" id="1565035"/>
    <lineage>
        <taxon>Bacteria</taxon>
        <taxon>Bacillati</taxon>
        <taxon>Actinomycetota</taxon>
        <taxon>Actinomycetes</taxon>
        <taxon>Kitasatosporales</taxon>
        <taxon>Streptomycetaceae</taxon>
        <taxon>Streptomyces</taxon>
    </lineage>
</organism>
<sequence>MPLGPARPGPLTFTLEGAPYTLVIPADGLEVCEWARVGNWYALVPGCLDQDSSERFYGLLGDPYGPVGLRACARLVHRLARAVYGQEWHVAGRLAATAEQHWELFSAWTVTVSFDPEAASAHRLCSAVYSWLRSGCQEEKDVRKLEAQLYAPPPLALRRGNKAVLPGFSKDDQAAAWQQALATLGPGG</sequence>
<name>A0ABV8TCP3_9ACTN</name>
<gene>
    <name evidence="1" type="ORF">ACFPC0_11115</name>
</gene>
<keyword evidence="2" id="KW-1185">Reference proteome</keyword>
<dbReference type="Proteomes" id="UP001595824">
    <property type="component" value="Unassembled WGS sequence"/>
</dbReference>
<dbReference type="EMBL" id="JBHSDP010000011">
    <property type="protein sequence ID" value="MFC4328377.1"/>
    <property type="molecule type" value="Genomic_DNA"/>
</dbReference>
<comment type="caution">
    <text evidence="1">The sequence shown here is derived from an EMBL/GenBank/DDBJ whole genome shotgun (WGS) entry which is preliminary data.</text>
</comment>
<evidence type="ECO:0000313" key="1">
    <source>
        <dbReference type="EMBL" id="MFC4328377.1"/>
    </source>
</evidence>
<evidence type="ECO:0000313" key="2">
    <source>
        <dbReference type="Proteomes" id="UP001595824"/>
    </source>
</evidence>
<protein>
    <submittedName>
        <fullName evidence="1">Uncharacterized protein</fullName>
    </submittedName>
</protein>